<dbReference type="EMBL" id="JBGBPQ010000003">
    <property type="protein sequence ID" value="KAL1526659.1"/>
    <property type="molecule type" value="Genomic_DNA"/>
</dbReference>
<dbReference type="GO" id="GO:0000463">
    <property type="term" value="P:maturation of LSU-rRNA from tricistronic rRNA transcript (SSU-rRNA, 5.8S rRNA, LSU-rRNA)"/>
    <property type="evidence" value="ECO:0007669"/>
    <property type="project" value="TreeGrafter"/>
</dbReference>
<dbReference type="InterPro" id="IPR007529">
    <property type="entry name" value="Znf_HIT"/>
</dbReference>
<evidence type="ECO:0000256" key="4">
    <source>
        <dbReference type="ARBA" id="ARBA00022833"/>
    </source>
</evidence>
<accession>A0AB34K2C1</accession>
<comment type="caution">
    <text evidence="10">The sequence shown here is derived from an EMBL/GenBank/DDBJ whole genome shotgun (WGS) entry which is preliminary data.</text>
</comment>
<reference evidence="10 11" key="1">
    <citation type="journal article" date="2024" name="Science">
        <title>Giant polyketide synthase enzymes in the biosynthesis of giant marine polyether toxins.</title>
        <authorList>
            <person name="Fallon T.R."/>
            <person name="Shende V.V."/>
            <person name="Wierzbicki I.H."/>
            <person name="Pendleton A.L."/>
            <person name="Watervoot N.F."/>
            <person name="Auber R.P."/>
            <person name="Gonzalez D.J."/>
            <person name="Wisecaver J.H."/>
            <person name="Moore B.S."/>
        </authorList>
    </citation>
    <scope>NUCLEOTIDE SEQUENCE [LARGE SCALE GENOMIC DNA]</scope>
    <source>
        <strain evidence="10 11">12B1</strain>
    </source>
</reference>
<name>A0AB34K2C1_PRYPA</name>
<dbReference type="Pfam" id="PF04438">
    <property type="entry name" value="zf-HIT"/>
    <property type="match status" value="1"/>
</dbReference>
<keyword evidence="1" id="KW-0597">Phosphoprotein</keyword>
<evidence type="ECO:0000256" key="2">
    <source>
        <dbReference type="ARBA" id="ARBA00022723"/>
    </source>
</evidence>
<dbReference type="GO" id="GO:0070761">
    <property type="term" value="C:pre-snoRNP complex"/>
    <property type="evidence" value="ECO:0007669"/>
    <property type="project" value="TreeGrafter"/>
</dbReference>
<dbReference type="Proteomes" id="UP001515480">
    <property type="component" value="Unassembled WGS sequence"/>
</dbReference>
<feature type="domain" description="HIT-type" evidence="9">
    <location>
        <begin position="3"/>
        <end position="38"/>
    </location>
</feature>
<dbReference type="CDD" id="cd23023">
    <property type="entry name" value="zf-HIT_BCD1"/>
    <property type="match status" value="1"/>
</dbReference>
<evidence type="ECO:0000313" key="10">
    <source>
        <dbReference type="EMBL" id="KAL1526659.1"/>
    </source>
</evidence>
<dbReference type="InterPro" id="IPR051639">
    <property type="entry name" value="BCD1"/>
</dbReference>
<evidence type="ECO:0000256" key="6">
    <source>
        <dbReference type="ARBA" id="ARBA00049654"/>
    </source>
</evidence>
<keyword evidence="4" id="KW-0862">Zinc</keyword>
<evidence type="ECO:0000256" key="7">
    <source>
        <dbReference type="PROSITE-ProRule" id="PRU00453"/>
    </source>
</evidence>
<dbReference type="Gene3D" id="3.30.60.190">
    <property type="match status" value="1"/>
</dbReference>
<evidence type="ECO:0000259" key="9">
    <source>
        <dbReference type="PROSITE" id="PS51083"/>
    </source>
</evidence>
<keyword evidence="2" id="KW-0479">Metal-binding</keyword>
<keyword evidence="3 7" id="KW-0863">Zinc-finger</keyword>
<comment type="function">
    <text evidence="5">Required for box C/D snoRNAs accumulation involved in snoRNA processing, snoRNA transport to the nucleolus and ribosome biogenesis.</text>
</comment>
<sequence length="297" mass="33102">MAREPCACGAEAKYRCPACQTPSCSLPCVKKHKAERQCSGQRDDSAFCDIRSFDDRVLLRDYQLLEGISRTIDASERGREQLVAKQGARGGTDGLSPARRELLRQAQWRGVGLELLPHGMQRQRENTSRYDHRRKRLAWRVEFHFAQVAIRHACAQVSEGCTLLTLLRSLLEPDFVDLEPVVSSEALDGAPSSSEPPARLFPATSNAAQRKSDGRRALLQHKLRRYTRVGAAGLMVFLRAEGRCANDPRFYLLTLHESLSTLLAGKRVIEFPTLHVATPDEAHSYPLLEAAPSASNQ</sequence>
<dbReference type="PANTHER" id="PTHR13483">
    <property type="entry name" value="BOX C_D SNORNA PROTEIN 1-RELATED"/>
    <property type="match status" value="1"/>
</dbReference>
<dbReference type="SUPFAM" id="SSF144232">
    <property type="entry name" value="HIT/MYND zinc finger-like"/>
    <property type="match status" value="1"/>
</dbReference>
<dbReference type="GO" id="GO:0048254">
    <property type="term" value="P:snoRNA localization"/>
    <property type="evidence" value="ECO:0007669"/>
    <property type="project" value="TreeGrafter"/>
</dbReference>
<organism evidence="10 11">
    <name type="scientific">Prymnesium parvum</name>
    <name type="common">Toxic golden alga</name>
    <dbReference type="NCBI Taxonomy" id="97485"/>
    <lineage>
        <taxon>Eukaryota</taxon>
        <taxon>Haptista</taxon>
        <taxon>Haptophyta</taxon>
        <taxon>Prymnesiophyceae</taxon>
        <taxon>Prymnesiales</taxon>
        <taxon>Prymnesiaceae</taxon>
        <taxon>Prymnesium</taxon>
    </lineage>
</organism>
<gene>
    <name evidence="10" type="ORF">AB1Y20_015363</name>
</gene>
<dbReference type="GO" id="GO:0000492">
    <property type="term" value="P:box C/D snoRNP assembly"/>
    <property type="evidence" value="ECO:0007669"/>
    <property type="project" value="TreeGrafter"/>
</dbReference>
<dbReference type="InterPro" id="IPR057721">
    <property type="entry name" value="BCD1_alpha/beta"/>
</dbReference>
<evidence type="ECO:0000256" key="8">
    <source>
        <dbReference type="SAM" id="MobiDB-lite"/>
    </source>
</evidence>
<keyword evidence="11" id="KW-1185">Reference proteome</keyword>
<evidence type="ECO:0000256" key="3">
    <source>
        <dbReference type="ARBA" id="ARBA00022771"/>
    </source>
</evidence>
<dbReference type="PROSITE" id="PS51083">
    <property type="entry name" value="ZF_HIT"/>
    <property type="match status" value="1"/>
</dbReference>
<evidence type="ECO:0000313" key="11">
    <source>
        <dbReference type="Proteomes" id="UP001515480"/>
    </source>
</evidence>
<dbReference type="AlphaFoldDB" id="A0AB34K2C1"/>
<dbReference type="GO" id="GO:0005634">
    <property type="term" value="C:nucleus"/>
    <property type="evidence" value="ECO:0007669"/>
    <property type="project" value="TreeGrafter"/>
</dbReference>
<feature type="region of interest" description="Disordered" evidence="8">
    <location>
        <begin position="186"/>
        <end position="207"/>
    </location>
</feature>
<evidence type="ECO:0000256" key="1">
    <source>
        <dbReference type="ARBA" id="ARBA00022553"/>
    </source>
</evidence>
<evidence type="ECO:0000256" key="5">
    <source>
        <dbReference type="ARBA" id="ARBA00049598"/>
    </source>
</evidence>
<dbReference type="Pfam" id="PF25790">
    <property type="entry name" value="BCD1"/>
    <property type="match status" value="1"/>
</dbReference>
<proteinExistence type="inferred from homology"/>
<protein>
    <recommendedName>
        <fullName evidence="9">HIT-type domain-containing protein</fullName>
    </recommendedName>
</protein>
<dbReference type="GO" id="GO:0008270">
    <property type="term" value="F:zinc ion binding"/>
    <property type="evidence" value="ECO:0007669"/>
    <property type="project" value="UniProtKB-UniRule"/>
</dbReference>
<comment type="similarity">
    <text evidence="6">Belongs to the BCD1 family.</text>
</comment>
<dbReference type="PANTHER" id="PTHR13483:SF3">
    <property type="entry name" value="BOX C_D SNORNA PROTEIN 1"/>
    <property type="match status" value="1"/>
</dbReference>